<dbReference type="PANTHER" id="PTHR11955">
    <property type="entry name" value="FATTY ACID BINDING PROTEIN"/>
    <property type="match status" value="1"/>
</dbReference>
<feature type="region of interest" description="Disordered" evidence="2">
    <location>
        <begin position="82"/>
        <end position="107"/>
    </location>
</feature>
<dbReference type="PRINTS" id="PR00178">
    <property type="entry name" value="FATTYACIDBP"/>
</dbReference>
<sequence length="291" mass="33316">QSLRIIPGAAQSRAVPLKFSLFSFSAVCVCFKVLIGRRKEEERGREAVFPAPPPPRPPLPGAGAKRLLRRRDLGAQRRYISRGGEGQARKAERQTRRLKASGKVSRRLRGERSRRSLFSFLRVCSLVVFTRAAWRSSLSLSQEAVLSLFRSCSCLPMPPNLTGYYRFVSQDNMDNYLRALDINVALRKLVCLLKPEKEIIHNGNHMTIRTLTSLRNYIMDFDLGVEFEEDLGPVDGRKCQTTVFWDGDQLVCEQKGEKRNRGWRHWLEGDQLHLRLTAEDVVCVQVFQKVK</sequence>
<dbReference type="AlphaFoldDB" id="A0A670JVK8"/>
<reference evidence="3" key="3">
    <citation type="submission" date="2025-09" db="UniProtKB">
        <authorList>
            <consortium name="Ensembl"/>
        </authorList>
    </citation>
    <scope>IDENTIFICATION</scope>
</reference>
<evidence type="ECO:0000256" key="2">
    <source>
        <dbReference type="SAM" id="MobiDB-lite"/>
    </source>
</evidence>
<evidence type="ECO:0000313" key="3">
    <source>
        <dbReference type="Ensembl" id="ENSPMRP00000027940.1"/>
    </source>
</evidence>
<organism evidence="3 4">
    <name type="scientific">Podarcis muralis</name>
    <name type="common">Wall lizard</name>
    <name type="synonym">Lacerta muralis</name>
    <dbReference type="NCBI Taxonomy" id="64176"/>
    <lineage>
        <taxon>Eukaryota</taxon>
        <taxon>Metazoa</taxon>
        <taxon>Chordata</taxon>
        <taxon>Craniata</taxon>
        <taxon>Vertebrata</taxon>
        <taxon>Euteleostomi</taxon>
        <taxon>Lepidosauria</taxon>
        <taxon>Squamata</taxon>
        <taxon>Bifurcata</taxon>
        <taxon>Unidentata</taxon>
        <taxon>Episquamata</taxon>
        <taxon>Laterata</taxon>
        <taxon>Lacertibaenia</taxon>
        <taxon>Lacertidae</taxon>
        <taxon>Podarcis</taxon>
    </lineage>
</organism>
<evidence type="ECO:0000313" key="4">
    <source>
        <dbReference type="Proteomes" id="UP000472272"/>
    </source>
</evidence>
<keyword evidence="4" id="KW-1185">Reference proteome</keyword>
<dbReference type="Proteomes" id="UP000472272">
    <property type="component" value="Chromosome 17"/>
</dbReference>
<feature type="compositionally biased region" description="Basic residues" evidence="2">
    <location>
        <begin position="96"/>
        <end position="107"/>
    </location>
</feature>
<dbReference type="Ensembl" id="ENSPMRT00000029633.1">
    <property type="protein sequence ID" value="ENSPMRP00000027940.1"/>
    <property type="gene ID" value="ENSPMRG00000018029.1"/>
</dbReference>
<feature type="region of interest" description="Disordered" evidence="2">
    <location>
        <begin position="44"/>
        <end position="67"/>
    </location>
</feature>
<dbReference type="GeneTree" id="ENSGT00940000158621"/>
<dbReference type="InterPro" id="IPR012674">
    <property type="entry name" value="Calycin"/>
</dbReference>
<reference evidence="3" key="2">
    <citation type="submission" date="2025-08" db="UniProtKB">
        <authorList>
            <consortium name="Ensembl"/>
        </authorList>
    </citation>
    <scope>IDENTIFICATION</scope>
</reference>
<accession>A0A670JVK8</accession>
<name>A0A670JVK8_PODMU</name>
<dbReference type="FunFam" id="2.40.128.20:FF:000001">
    <property type="entry name" value="Fatty acid-binding protein, adipocyte"/>
    <property type="match status" value="1"/>
</dbReference>
<dbReference type="InterPro" id="IPR031259">
    <property type="entry name" value="ILBP"/>
</dbReference>
<dbReference type="CDD" id="cd19464">
    <property type="entry name" value="CRBP3"/>
    <property type="match status" value="1"/>
</dbReference>
<dbReference type="Gene3D" id="2.40.128.20">
    <property type="match status" value="1"/>
</dbReference>
<reference evidence="3 4" key="1">
    <citation type="journal article" date="2019" name="Proc. Natl. Acad. Sci. U.S.A.">
        <title>Regulatory changes in pterin and carotenoid genes underlie balanced color polymorphisms in the wall lizard.</title>
        <authorList>
            <person name="Andrade P."/>
            <person name="Pinho C."/>
            <person name="Perez I de Lanuza G."/>
            <person name="Afonso S."/>
            <person name="Brejcha J."/>
            <person name="Rubin C.J."/>
            <person name="Wallerman O."/>
            <person name="Pereira P."/>
            <person name="Sabatino S.J."/>
            <person name="Bellati A."/>
            <person name="Pellitteri-Rosa D."/>
            <person name="Bosakova Z."/>
            <person name="Bunikis I."/>
            <person name="Carretero M.A."/>
            <person name="Feiner N."/>
            <person name="Marsik P."/>
            <person name="Pauperio F."/>
            <person name="Salvi D."/>
            <person name="Soler L."/>
            <person name="While G.M."/>
            <person name="Uller T."/>
            <person name="Font E."/>
            <person name="Andersson L."/>
            <person name="Carneiro M."/>
        </authorList>
    </citation>
    <scope>NUCLEOTIDE SEQUENCE</scope>
</reference>
<comment type="similarity">
    <text evidence="1">Belongs to the calycin superfamily. Fatty-acid binding protein (FABP) family.</text>
</comment>
<dbReference type="GO" id="GO:0008289">
    <property type="term" value="F:lipid binding"/>
    <property type="evidence" value="ECO:0007669"/>
    <property type="project" value="InterPro"/>
</dbReference>
<protein>
    <submittedName>
        <fullName evidence="3">Complement C1r</fullName>
    </submittedName>
</protein>
<dbReference type="InterPro" id="IPR000463">
    <property type="entry name" value="Fatty_acid-bd"/>
</dbReference>
<proteinExistence type="inferred from homology"/>
<dbReference type="SUPFAM" id="SSF50814">
    <property type="entry name" value="Lipocalins"/>
    <property type="match status" value="1"/>
</dbReference>
<feature type="compositionally biased region" description="Pro residues" evidence="2">
    <location>
        <begin position="50"/>
        <end position="60"/>
    </location>
</feature>
<evidence type="ECO:0000256" key="1">
    <source>
        <dbReference type="ARBA" id="ARBA00008390"/>
    </source>
</evidence>
<gene>
    <name evidence="3" type="primary">C1R</name>
</gene>